<feature type="domain" description="Alcohol dehydrogenase-like N-terminal" evidence="1">
    <location>
        <begin position="24"/>
        <end position="98"/>
    </location>
</feature>
<sequence length="98" mass="10688">MKAGLYFSERNVVVSEIYKPKLSDGEALIRVSYAGIGGTDMMIYPGKHPTGRKNLWLWGMNLATMLKSSAGNLHFLLVDSVVIEPTLSCRHCEACAAG</sequence>
<dbReference type="SUPFAM" id="SSF50129">
    <property type="entry name" value="GroES-like"/>
    <property type="match status" value="1"/>
</dbReference>
<organism evidence="2 3">
    <name type="scientific">Geomicrobium halophilum</name>
    <dbReference type="NCBI Taxonomy" id="549000"/>
    <lineage>
        <taxon>Bacteria</taxon>
        <taxon>Bacillati</taxon>
        <taxon>Bacillota</taxon>
        <taxon>Bacilli</taxon>
        <taxon>Bacillales</taxon>
        <taxon>Geomicrobium</taxon>
    </lineage>
</organism>
<dbReference type="AlphaFoldDB" id="A0A841Q062"/>
<evidence type="ECO:0000259" key="1">
    <source>
        <dbReference type="Pfam" id="PF08240"/>
    </source>
</evidence>
<dbReference type="RefSeq" id="WP_246406953.1">
    <property type="nucleotide sequence ID" value="NZ_JACHHJ010000001.1"/>
</dbReference>
<reference evidence="2 3" key="1">
    <citation type="submission" date="2020-08" db="EMBL/GenBank/DDBJ databases">
        <title>Genomic Encyclopedia of Type Strains, Phase IV (KMG-IV): sequencing the most valuable type-strain genomes for metagenomic binning, comparative biology and taxonomic classification.</title>
        <authorList>
            <person name="Goeker M."/>
        </authorList>
    </citation>
    <scope>NUCLEOTIDE SEQUENCE [LARGE SCALE GENOMIC DNA]</scope>
    <source>
        <strain evidence="2 3">DSM 21769</strain>
    </source>
</reference>
<keyword evidence="3" id="KW-1185">Reference proteome</keyword>
<gene>
    <name evidence="2" type="ORF">HNR44_000597</name>
</gene>
<evidence type="ECO:0000313" key="3">
    <source>
        <dbReference type="Proteomes" id="UP000568839"/>
    </source>
</evidence>
<evidence type="ECO:0000313" key="2">
    <source>
        <dbReference type="EMBL" id="MBB6448648.1"/>
    </source>
</evidence>
<dbReference type="EMBL" id="JACHHJ010000001">
    <property type="protein sequence ID" value="MBB6448648.1"/>
    <property type="molecule type" value="Genomic_DNA"/>
</dbReference>
<comment type="caution">
    <text evidence="2">The sequence shown here is derived from an EMBL/GenBank/DDBJ whole genome shotgun (WGS) entry which is preliminary data.</text>
</comment>
<dbReference type="Gene3D" id="3.90.180.10">
    <property type="entry name" value="Medium-chain alcohol dehydrogenases, catalytic domain"/>
    <property type="match status" value="1"/>
</dbReference>
<dbReference type="Proteomes" id="UP000568839">
    <property type="component" value="Unassembled WGS sequence"/>
</dbReference>
<protein>
    <submittedName>
        <fullName evidence="2">Threonine dehydrogenase-like Zn-dependent dehydrogenase</fullName>
    </submittedName>
</protein>
<proteinExistence type="predicted"/>
<name>A0A841Q062_9BACL</name>
<accession>A0A841Q062</accession>
<dbReference type="InterPro" id="IPR011032">
    <property type="entry name" value="GroES-like_sf"/>
</dbReference>
<dbReference type="InterPro" id="IPR013154">
    <property type="entry name" value="ADH-like_N"/>
</dbReference>
<dbReference type="Pfam" id="PF08240">
    <property type="entry name" value="ADH_N"/>
    <property type="match status" value="1"/>
</dbReference>